<evidence type="ECO:0000313" key="5">
    <source>
        <dbReference type="Proteomes" id="UP000290365"/>
    </source>
</evidence>
<dbReference type="InterPro" id="IPR016155">
    <property type="entry name" value="Mopterin_synth/thiamin_S_b"/>
</dbReference>
<dbReference type="GO" id="GO:0000166">
    <property type="term" value="F:nucleotide binding"/>
    <property type="evidence" value="ECO:0007669"/>
    <property type="project" value="UniProtKB-KW"/>
</dbReference>
<keyword evidence="1" id="KW-0547">Nucleotide-binding</keyword>
<organism evidence="4 5">
    <name type="scientific">Ktedonosporobacter rubrisoli</name>
    <dbReference type="NCBI Taxonomy" id="2509675"/>
    <lineage>
        <taxon>Bacteria</taxon>
        <taxon>Bacillati</taxon>
        <taxon>Chloroflexota</taxon>
        <taxon>Ktedonobacteria</taxon>
        <taxon>Ktedonobacterales</taxon>
        <taxon>Ktedonosporobacteraceae</taxon>
        <taxon>Ktedonosporobacter</taxon>
    </lineage>
</organism>
<name>A0A4P6K144_KTERU</name>
<evidence type="ECO:0000256" key="3">
    <source>
        <dbReference type="ARBA" id="ARBA00024247"/>
    </source>
</evidence>
<evidence type="ECO:0000256" key="1">
    <source>
        <dbReference type="ARBA" id="ARBA00022741"/>
    </source>
</evidence>
<dbReference type="OrthoDB" id="9801945at2"/>
<dbReference type="UniPathway" id="UPA00344"/>
<dbReference type="GO" id="GO:1990133">
    <property type="term" value="C:molybdopterin adenylyltransferase complex"/>
    <property type="evidence" value="ECO:0007669"/>
    <property type="project" value="TreeGrafter"/>
</dbReference>
<protein>
    <recommendedName>
        <fullName evidence="3">Molybdopterin synthase sulfur carrier subunit</fullName>
    </recommendedName>
</protein>
<evidence type="ECO:0000256" key="2">
    <source>
        <dbReference type="ARBA" id="ARBA00024200"/>
    </source>
</evidence>
<sequence length="92" mass="10329">MKIRIRYFASFREAVGQAEETLTVPAGIRVAEVRELVLKNHQGLQPIMQRSTYAVNRSYVPAETELHENDELVFIPPMGGGRPMEEAAACNQ</sequence>
<dbReference type="PANTHER" id="PTHR33359:SF1">
    <property type="entry name" value="MOLYBDOPTERIN SYNTHASE SULFUR CARRIER SUBUNIT"/>
    <property type="match status" value="1"/>
</dbReference>
<dbReference type="Pfam" id="PF02597">
    <property type="entry name" value="ThiS"/>
    <property type="match status" value="1"/>
</dbReference>
<accession>A0A4P6K144</accession>
<dbReference type="PANTHER" id="PTHR33359">
    <property type="entry name" value="MOLYBDOPTERIN SYNTHASE SULFUR CARRIER SUBUNIT"/>
    <property type="match status" value="1"/>
</dbReference>
<dbReference type="InterPro" id="IPR044672">
    <property type="entry name" value="MOCS2A"/>
</dbReference>
<dbReference type="CDD" id="cd00754">
    <property type="entry name" value="Ubl_MoaD"/>
    <property type="match status" value="1"/>
</dbReference>
<dbReference type="GO" id="GO:0006777">
    <property type="term" value="P:Mo-molybdopterin cofactor biosynthetic process"/>
    <property type="evidence" value="ECO:0007669"/>
    <property type="project" value="InterPro"/>
</dbReference>
<dbReference type="RefSeq" id="WP_129892979.1">
    <property type="nucleotide sequence ID" value="NZ_CP035758.1"/>
</dbReference>
<keyword evidence="5" id="KW-1185">Reference proteome</keyword>
<dbReference type="InterPro" id="IPR012675">
    <property type="entry name" value="Beta-grasp_dom_sf"/>
</dbReference>
<comment type="similarity">
    <text evidence="2">Belongs to the MoaD family.</text>
</comment>
<gene>
    <name evidence="4" type="ORF">EPA93_40460</name>
</gene>
<dbReference type="KEGG" id="kbs:EPA93_40460"/>
<evidence type="ECO:0000313" key="4">
    <source>
        <dbReference type="EMBL" id="QBD81918.1"/>
    </source>
</evidence>
<dbReference type="AlphaFoldDB" id="A0A4P6K144"/>
<proteinExistence type="inferred from homology"/>
<dbReference type="SUPFAM" id="SSF54285">
    <property type="entry name" value="MoaD/ThiS"/>
    <property type="match status" value="1"/>
</dbReference>
<dbReference type="Gene3D" id="3.10.20.30">
    <property type="match status" value="1"/>
</dbReference>
<dbReference type="EMBL" id="CP035758">
    <property type="protein sequence ID" value="QBD81918.1"/>
    <property type="molecule type" value="Genomic_DNA"/>
</dbReference>
<dbReference type="Proteomes" id="UP000290365">
    <property type="component" value="Chromosome"/>
</dbReference>
<dbReference type="InterPro" id="IPR003749">
    <property type="entry name" value="ThiS/MoaD-like"/>
</dbReference>
<reference evidence="4 5" key="1">
    <citation type="submission" date="2019-01" db="EMBL/GenBank/DDBJ databases">
        <title>Ktedonosporobacter rubrisoli SCAWS-G2.</title>
        <authorList>
            <person name="Huang Y."/>
            <person name="Yan B."/>
        </authorList>
    </citation>
    <scope>NUCLEOTIDE SEQUENCE [LARGE SCALE GENOMIC DNA]</scope>
    <source>
        <strain evidence="4 5">SCAWS-G2</strain>
    </source>
</reference>